<name>A0A9W8JR87_9AGAR</name>
<sequence>MSSNTPASASTLNSDVSKKKRRHRKKEKEAAGAEETEPEQPEASTSAAAAGSSSEPVPKASTPSPSKSKASSTTSSSKPTDPTPSIPSKADRLPFSTLDLSEPTTRALTEMGMSTMTPVQAKSIPVLLAGKDVLGAARTGSGKTLAFLVPAVELLHRLKFKPMNGTGIVIITPTRELALQIFGVARDLMKYHSQTFGIVIGGANRRAEEEKLVKGVNLLVATPGRLWDHLRDTKGFVRRNLKALVIDEADRILEIGFEQQMKDIIAMLPKDERQTMLFSATQTTKVTDLARISLRLGPVHIDVDKEESTSTVATLSQGYVVCPSERRFLLLFTFLKKNLKKKVIVFFSSCNSVKYHSELLNYIDVPVLDLHGKQKQQKRTNTFFEFINAESGILLCTDVAARGLDIPRVDYIVQYDPPDDPRDYIHRVGRTARAGKVGKSLLFLLESELGFLRYLKEAKVPLNEFVFPADRIENVQTQLENLLAKNYHLYRSATSGYRAYLQSYASYSLKKIFDVNALDLTKIAKAFGFKVPPRVNLAIGPGKGQSARAGEKRRRDETESESEEEAEEAGSPDKKHKAVDGSVRGPIRGKDGRAKRIETLGKKAVEKERFRKGKEMKQLGKNWSR</sequence>
<keyword evidence="7 13" id="KW-0067">ATP-binding</keyword>
<comment type="function">
    <text evidence="14">RNA helicase.</text>
</comment>
<evidence type="ECO:0000259" key="16">
    <source>
        <dbReference type="PROSITE" id="PS51192"/>
    </source>
</evidence>
<feature type="compositionally biased region" description="Low complexity" evidence="15">
    <location>
        <begin position="41"/>
        <end position="80"/>
    </location>
</feature>
<evidence type="ECO:0000256" key="3">
    <source>
        <dbReference type="ARBA" id="ARBA00022552"/>
    </source>
</evidence>
<keyword evidence="3" id="KW-0698">rRNA processing</keyword>
<feature type="compositionally biased region" description="Acidic residues" evidence="15">
    <location>
        <begin position="558"/>
        <end position="570"/>
    </location>
</feature>
<dbReference type="InterPro" id="IPR044773">
    <property type="entry name" value="DDX18/Has1_DEADc"/>
</dbReference>
<dbReference type="EC" id="3.6.4.13" evidence="14"/>
<dbReference type="InterPro" id="IPR001650">
    <property type="entry name" value="Helicase_C-like"/>
</dbReference>
<evidence type="ECO:0000259" key="18">
    <source>
        <dbReference type="PROSITE" id="PS51195"/>
    </source>
</evidence>
<evidence type="ECO:0000256" key="11">
    <source>
        <dbReference type="ARBA" id="ARBA00047984"/>
    </source>
</evidence>
<dbReference type="GO" id="GO:0003724">
    <property type="term" value="F:RNA helicase activity"/>
    <property type="evidence" value="ECO:0007669"/>
    <property type="project" value="UniProtKB-EC"/>
</dbReference>
<dbReference type="Pfam" id="PF13959">
    <property type="entry name" value="CTE_SPB4"/>
    <property type="match status" value="1"/>
</dbReference>
<evidence type="ECO:0000256" key="6">
    <source>
        <dbReference type="ARBA" id="ARBA00022806"/>
    </source>
</evidence>
<feature type="domain" description="DEAD-box RNA helicase Q" evidence="18">
    <location>
        <begin position="93"/>
        <end position="121"/>
    </location>
</feature>
<dbReference type="OrthoDB" id="10259640at2759"/>
<keyword evidence="2" id="KW-0690">Ribosome biogenesis</keyword>
<feature type="domain" description="Helicase C-terminal" evidence="17">
    <location>
        <begin position="314"/>
        <end position="483"/>
    </location>
</feature>
<dbReference type="InterPro" id="IPR000629">
    <property type="entry name" value="RNA-helicase_DEAD-box_CS"/>
</dbReference>
<dbReference type="SUPFAM" id="SSF52540">
    <property type="entry name" value="P-loop containing nucleoside triphosphate hydrolases"/>
    <property type="match status" value="1"/>
</dbReference>
<comment type="catalytic activity">
    <reaction evidence="11 14">
        <text>ATP + H2O = ADP + phosphate + H(+)</text>
        <dbReference type="Rhea" id="RHEA:13065"/>
        <dbReference type="ChEBI" id="CHEBI:15377"/>
        <dbReference type="ChEBI" id="CHEBI:15378"/>
        <dbReference type="ChEBI" id="CHEBI:30616"/>
        <dbReference type="ChEBI" id="CHEBI:43474"/>
        <dbReference type="ChEBI" id="CHEBI:456216"/>
        <dbReference type="EC" id="3.6.4.13"/>
    </reaction>
</comment>
<feature type="region of interest" description="Disordered" evidence="15">
    <location>
        <begin position="540"/>
        <end position="625"/>
    </location>
</feature>
<evidence type="ECO:0000313" key="19">
    <source>
        <dbReference type="EMBL" id="KAJ3498679.1"/>
    </source>
</evidence>
<comment type="domain">
    <text evidence="14">The Q motif is unique to and characteristic of the DEAD box family of RNA helicases and controls ATP binding and hydrolysis.</text>
</comment>
<dbReference type="CDD" id="cd18787">
    <property type="entry name" value="SF2_C_DEAD"/>
    <property type="match status" value="1"/>
</dbReference>
<evidence type="ECO:0000256" key="5">
    <source>
        <dbReference type="ARBA" id="ARBA00022801"/>
    </source>
</evidence>
<dbReference type="PROSITE" id="PS00039">
    <property type="entry name" value="DEAD_ATP_HELICASE"/>
    <property type="match status" value="1"/>
</dbReference>
<reference evidence="19" key="1">
    <citation type="submission" date="2022-07" db="EMBL/GenBank/DDBJ databases">
        <title>Genome Sequence of Agrocybe chaxingu.</title>
        <authorList>
            <person name="Buettner E."/>
        </authorList>
    </citation>
    <scope>NUCLEOTIDE SEQUENCE</scope>
    <source>
        <strain evidence="19">MP-N11</strain>
    </source>
</reference>
<dbReference type="PROSITE" id="PS51194">
    <property type="entry name" value="HELICASE_CTER"/>
    <property type="match status" value="1"/>
</dbReference>
<evidence type="ECO:0000256" key="9">
    <source>
        <dbReference type="ARBA" id="ARBA00024310"/>
    </source>
</evidence>
<evidence type="ECO:0000256" key="7">
    <source>
        <dbReference type="ARBA" id="ARBA00022840"/>
    </source>
</evidence>
<feature type="region of interest" description="Disordered" evidence="15">
    <location>
        <begin position="1"/>
        <end position="100"/>
    </location>
</feature>
<dbReference type="InterPro" id="IPR011545">
    <property type="entry name" value="DEAD/DEAH_box_helicase_dom"/>
</dbReference>
<evidence type="ECO:0000256" key="14">
    <source>
        <dbReference type="RuleBase" id="RU365068"/>
    </source>
</evidence>
<comment type="subcellular location">
    <subcellularLocation>
        <location evidence="1">Nucleus</location>
        <location evidence="1">Nucleolus</location>
    </subcellularLocation>
</comment>
<keyword evidence="4 13" id="KW-0547">Nucleotide-binding</keyword>
<comment type="similarity">
    <text evidence="10">Belongs to the DEAD box helicase family. DDX18/HAS1 subfamily.</text>
</comment>
<dbReference type="InterPro" id="IPR025313">
    <property type="entry name" value="SPB4-like_CTE"/>
</dbReference>
<dbReference type="GO" id="GO:0003723">
    <property type="term" value="F:RNA binding"/>
    <property type="evidence" value="ECO:0007669"/>
    <property type="project" value="UniProtKB-UniRule"/>
</dbReference>
<keyword evidence="6 13" id="KW-0347">Helicase</keyword>
<organism evidence="19 20">
    <name type="scientific">Agrocybe chaxingu</name>
    <dbReference type="NCBI Taxonomy" id="84603"/>
    <lineage>
        <taxon>Eukaryota</taxon>
        <taxon>Fungi</taxon>
        <taxon>Dikarya</taxon>
        <taxon>Basidiomycota</taxon>
        <taxon>Agaricomycotina</taxon>
        <taxon>Agaricomycetes</taxon>
        <taxon>Agaricomycetidae</taxon>
        <taxon>Agaricales</taxon>
        <taxon>Agaricineae</taxon>
        <taxon>Strophariaceae</taxon>
        <taxon>Agrocybe</taxon>
    </lineage>
</organism>
<evidence type="ECO:0000256" key="2">
    <source>
        <dbReference type="ARBA" id="ARBA00022517"/>
    </source>
</evidence>
<accession>A0A9W8JR87</accession>
<dbReference type="InterPro" id="IPR027417">
    <property type="entry name" value="P-loop_NTPase"/>
</dbReference>
<dbReference type="AlphaFoldDB" id="A0A9W8JR87"/>
<dbReference type="GO" id="GO:0006364">
    <property type="term" value="P:rRNA processing"/>
    <property type="evidence" value="ECO:0007669"/>
    <property type="project" value="UniProtKB-KW"/>
</dbReference>
<dbReference type="InterPro" id="IPR014014">
    <property type="entry name" value="RNA_helicase_DEAD_Q_motif"/>
</dbReference>
<keyword evidence="8 14" id="KW-0694">RNA-binding</keyword>
<keyword evidence="20" id="KW-1185">Reference proteome</keyword>
<comment type="caution">
    <text evidence="19">The sequence shown here is derived from an EMBL/GenBank/DDBJ whole genome shotgun (WGS) entry which is preliminary data.</text>
</comment>
<dbReference type="SMART" id="SM01178">
    <property type="entry name" value="DUF4217"/>
    <property type="match status" value="1"/>
</dbReference>
<feature type="domain" description="Helicase ATP-binding" evidence="16">
    <location>
        <begin position="124"/>
        <end position="300"/>
    </location>
</feature>
<dbReference type="Pfam" id="PF00271">
    <property type="entry name" value="Helicase_C"/>
    <property type="match status" value="1"/>
</dbReference>
<evidence type="ECO:0000256" key="12">
    <source>
        <dbReference type="PROSITE-ProRule" id="PRU00552"/>
    </source>
</evidence>
<dbReference type="SMART" id="SM00490">
    <property type="entry name" value="HELICc"/>
    <property type="match status" value="1"/>
</dbReference>
<dbReference type="GO" id="GO:0005524">
    <property type="term" value="F:ATP binding"/>
    <property type="evidence" value="ECO:0007669"/>
    <property type="project" value="UniProtKB-UniRule"/>
</dbReference>
<dbReference type="EMBL" id="JANKHO010001784">
    <property type="protein sequence ID" value="KAJ3498679.1"/>
    <property type="molecule type" value="Genomic_DNA"/>
</dbReference>
<dbReference type="PROSITE" id="PS51192">
    <property type="entry name" value="HELICASE_ATP_BIND_1"/>
    <property type="match status" value="1"/>
</dbReference>
<gene>
    <name evidence="19" type="ORF">NLJ89_g10188</name>
</gene>
<dbReference type="PANTHER" id="PTHR24031">
    <property type="entry name" value="RNA HELICASE"/>
    <property type="match status" value="1"/>
</dbReference>
<evidence type="ECO:0000256" key="13">
    <source>
        <dbReference type="RuleBase" id="RU000492"/>
    </source>
</evidence>
<proteinExistence type="inferred from homology"/>
<dbReference type="Pfam" id="PF00270">
    <property type="entry name" value="DEAD"/>
    <property type="match status" value="1"/>
</dbReference>
<feature type="compositionally biased region" description="Basic and acidic residues" evidence="15">
    <location>
        <begin position="588"/>
        <end position="618"/>
    </location>
</feature>
<feature type="short sequence motif" description="Q motif" evidence="12">
    <location>
        <begin position="93"/>
        <end position="121"/>
    </location>
</feature>
<dbReference type="PROSITE" id="PS51195">
    <property type="entry name" value="Q_MOTIF"/>
    <property type="match status" value="1"/>
</dbReference>
<evidence type="ECO:0000256" key="10">
    <source>
        <dbReference type="ARBA" id="ARBA00024357"/>
    </source>
</evidence>
<dbReference type="GO" id="GO:0005730">
    <property type="term" value="C:nucleolus"/>
    <property type="evidence" value="ECO:0007669"/>
    <property type="project" value="UniProtKB-SubCell"/>
</dbReference>
<evidence type="ECO:0000259" key="17">
    <source>
        <dbReference type="PROSITE" id="PS51194"/>
    </source>
</evidence>
<evidence type="ECO:0000256" key="4">
    <source>
        <dbReference type="ARBA" id="ARBA00022741"/>
    </source>
</evidence>
<keyword evidence="5 13" id="KW-0378">Hydrolase</keyword>
<comment type="function">
    <text evidence="9">ATP-dependent RNA helicase involved in 40S ribosomal subunit biogenesis. Required for the processing and cleavage of 35S pre-rRNA at sites A0, A1, and A2, leading to mature 18S rRNA.</text>
</comment>
<evidence type="ECO:0000313" key="20">
    <source>
        <dbReference type="Proteomes" id="UP001148786"/>
    </source>
</evidence>
<evidence type="ECO:0000256" key="15">
    <source>
        <dbReference type="SAM" id="MobiDB-lite"/>
    </source>
</evidence>
<dbReference type="SMART" id="SM00487">
    <property type="entry name" value="DEXDc"/>
    <property type="match status" value="1"/>
</dbReference>
<dbReference type="CDD" id="cd17942">
    <property type="entry name" value="DEADc_DDX18"/>
    <property type="match status" value="1"/>
</dbReference>
<protein>
    <recommendedName>
        <fullName evidence="14">ATP-dependent RNA helicase</fullName>
        <ecNumber evidence="14">3.6.4.13</ecNumber>
    </recommendedName>
</protein>
<dbReference type="InterPro" id="IPR014001">
    <property type="entry name" value="Helicase_ATP-bd"/>
</dbReference>
<dbReference type="GO" id="GO:0016787">
    <property type="term" value="F:hydrolase activity"/>
    <property type="evidence" value="ECO:0007669"/>
    <property type="project" value="UniProtKB-KW"/>
</dbReference>
<feature type="compositionally biased region" description="Polar residues" evidence="15">
    <location>
        <begin position="1"/>
        <end position="15"/>
    </location>
</feature>
<dbReference type="Gene3D" id="3.40.50.300">
    <property type="entry name" value="P-loop containing nucleotide triphosphate hydrolases"/>
    <property type="match status" value="2"/>
</dbReference>
<dbReference type="Proteomes" id="UP001148786">
    <property type="component" value="Unassembled WGS sequence"/>
</dbReference>
<dbReference type="FunFam" id="3.40.50.300:FF:000379">
    <property type="entry name" value="RNA helicase"/>
    <property type="match status" value="1"/>
</dbReference>
<evidence type="ECO:0000256" key="1">
    <source>
        <dbReference type="ARBA" id="ARBA00004604"/>
    </source>
</evidence>
<evidence type="ECO:0000256" key="8">
    <source>
        <dbReference type="ARBA" id="ARBA00022884"/>
    </source>
</evidence>